<evidence type="ECO:0000313" key="9">
    <source>
        <dbReference type="Proteomes" id="UP000461010"/>
    </source>
</evidence>
<evidence type="ECO:0000313" key="8">
    <source>
        <dbReference type="EMBL" id="KAB7891852.1"/>
    </source>
</evidence>
<evidence type="ECO:0000256" key="3">
    <source>
        <dbReference type="ARBA" id="ARBA00022448"/>
    </source>
</evidence>
<comment type="similarity">
    <text evidence="2">Belongs to the outer membrane factor (OMF) (TC 1.B.17) family.</text>
</comment>
<evidence type="ECO:0000256" key="6">
    <source>
        <dbReference type="ARBA" id="ARBA00023136"/>
    </source>
</evidence>
<proteinExistence type="inferred from homology"/>
<reference evidence="8 9" key="1">
    <citation type="submission" date="2019-10" db="EMBL/GenBank/DDBJ databases">
        <title>Poseidonibacter ostreae sp. nov., isolated from the gut of the Ostrea denselamellosa.</title>
        <authorList>
            <person name="Choi A."/>
        </authorList>
    </citation>
    <scope>NUCLEOTIDE SEQUENCE [LARGE SCALE GENOMIC DNA]</scope>
    <source>
        <strain evidence="8 9">SJOD-M-5</strain>
    </source>
</reference>
<dbReference type="SUPFAM" id="SSF56954">
    <property type="entry name" value="Outer membrane efflux proteins (OEP)"/>
    <property type="match status" value="1"/>
</dbReference>
<dbReference type="PANTHER" id="PTHR30026">
    <property type="entry name" value="OUTER MEMBRANE PROTEIN TOLC"/>
    <property type="match status" value="1"/>
</dbReference>
<keyword evidence="6" id="KW-0472">Membrane</keyword>
<evidence type="ECO:0000256" key="4">
    <source>
        <dbReference type="ARBA" id="ARBA00022452"/>
    </source>
</evidence>
<dbReference type="InterPro" id="IPR051906">
    <property type="entry name" value="TolC-like"/>
</dbReference>
<dbReference type="Proteomes" id="UP000461010">
    <property type="component" value="Unassembled WGS sequence"/>
</dbReference>
<evidence type="ECO:0008006" key="10">
    <source>
        <dbReference type="Google" id="ProtNLM"/>
    </source>
</evidence>
<comment type="caution">
    <text evidence="8">The sequence shown here is derived from an EMBL/GenBank/DDBJ whole genome shotgun (WGS) entry which is preliminary data.</text>
</comment>
<keyword evidence="3" id="KW-0813">Transport</keyword>
<evidence type="ECO:0000256" key="7">
    <source>
        <dbReference type="ARBA" id="ARBA00023237"/>
    </source>
</evidence>
<gene>
    <name evidence="8" type="ORF">GBG18_05295</name>
</gene>
<evidence type="ECO:0000256" key="2">
    <source>
        <dbReference type="ARBA" id="ARBA00007613"/>
    </source>
</evidence>
<evidence type="ECO:0000256" key="5">
    <source>
        <dbReference type="ARBA" id="ARBA00022692"/>
    </source>
</evidence>
<organism evidence="8 9">
    <name type="scientific">Poseidonibacter ostreae</name>
    <dbReference type="NCBI Taxonomy" id="2654171"/>
    <lineage>
        <taxon>Bacteria</taxon>
        <taxon>Pseudomonadati</taxon>
        <taxon>Campylobacterota</taxon>
        <taxon>Epsilonproteobacteria</taxon>
        <taxon>Campylobacterales</taxon>
        <taxon>Arcobacteraceae</taxon>
        <taxon>Poseidonibacter</taxon>
    </lineage>
</organism>
<name>A0ABQ6VN29_9BACT</name>
<dbReference type="PANTHER" id="PTHR30026:SF20">
    <property type="entry name" value="OUTER MEMBRANE PROTEIN TOLC"/>
    <property type="match status" value="1"/>
</dbReference>
<keyword evidence="9" id="KW-1185">Reference proteome</keyword>
<dbReference type="InterPro" id="IPR003423">
    <property type="entry name" value="OMP_efflux"/>
</dbReference>
<dbReference type="Pfam" id="PF02321">
    <property type="entry name" value="OEP"/>
    <property type="match status" value="2"/>
</dbReference>
<keyword evidence="5" id="KW-0812">Transmembrane</keyword>
<comment type="subcellular location">
    <subcellularLocation>
        <location evidence="1">Cell outer membrane</location>
    </subcellularLocation>
</comment>
<dbReference type="EMBL" id="WFKJ01000011">
    <property type="protein sequence ID" value="KAB7891852.1"/>
    <property type="molecule type" value="Genomic_DNA"/>
</dbReference>
<dbReference type="Gene3D" id="1.20.1600.10">
    <property type="entry name" value="Outer membrane efflux proteins (OEP)"/>
    <property type="match status" value="1"/>
</dbReference>
<keyword evidence="4" id="KW-1134">Transmembrane beta strand</keyword>
<accession>A0ABQ6VN29</accession>
<keyword evidence="7" id="KW-0998">Cell outer membrane</keyword>
<protein>
    <recommendedName>
        <fullName evidence="10">Outer membrane protein TolC</fullName>
    </recommendedName>
</protein>
<evidence type="ECO:0000256" key="1">
    <source>
        <dbReference type="ARBA" id="ARBA00004442"/>
    </source>
</evidence>
<sequence length="460" mass="51733">MNLQVALLCSSIIFAQTKEFTLKEAINIALQNNHQSKISKVALEIANAQYNQALSANYPAINAMVVGQRLKEDVVFQQRGEFALSPEMVGLFSQLSGGAVSITTTPANIDTTALGRDTVKGSLNLLYPLFTGGKISSVIEQAKLNKLLAMNTIKRNDLTVVYDIKKYFYGYVLTNELYEIAKSTLDRMNYVSDLTKQFYESGSSLNVKKTDYLSIQVTVALIESIVAKIEANRFMVKSALANAMGLAWDSEINPKYTNNELLPPEYSLSKLVQDAYKTNSDIRKMDIALKISKEQIKEQKAGHYPSVALMGELSHTYNSYEFGYLSDDKENSWNVGFAAEIPLFDGFKTTNMVNEKKLEKKKLYLLQDMLKEGVALQIKNELNNALLGFKQIQTLKKAKKLARDSRELNIRGYQIDAITPQKVIESQYIESYVKADYLKYVHDYLLSLAKIDNLIGKEVK</sequence>